<dbReference type="InterPro" id="IPR053790">
    <property type="entry name" value="P5CR-like_CS"/>
</dbReference>
<dbReference type="SUPFAM" id="SSF48179">
    <property type="entry name" value="6-phosphogluconate dehydrogenase C-terminal domain-like"/>
    <property type="match status" value="1"/>
</dbReference>
<dbReference type="PANTHER" id="PTHR11645">
    <property type="entry name" value="PYRROLINE-5-CARBOXYLATE REDUCTASE"/>
    <property type="match status" value="1"/>
</dbReference>
<accession>A0A7X6DNC2</accession>
<proteinExistence type="inferred from homology"/>
<comment type="pathway">
    <text evidence="4 7">Amino-acid biosynthesis; L-proline biosynthesis; L-proline from L-glutamate 5-semialdehyde: step 1/1.</text>
</comment>
<feature type="binding site" evidence="6">
    <location>
        <position position="23"/>
    </location>
    <ligand>
        <name>NADP(+)</name>
        <dbReference type="ChEBI" id="CHEBI:58349"/>
    </ligand>
</feature>
<evidence type="ECO:0000256" key="7">
    <source>
        <dbReference type="RuleBase" id="RU003903"/>
    </source>
</evidence>
<keyword evidence="11" id="KW-1185">Reference proteome</keyword>
<keyword evidence="2 4" id="KW-0521">NADP</keyword>
<dbReference type="GO" id="GO:0055129">
    <property type="term" value="P:L-proline biosynthetic process"/>
    <property type="evidence" value="ECO:0007669"/>
    <property type="project" value="UniProtKB-UniRule"/>
</dbReference>
<dbReference type="FunFam" id="1.10.3730.10:FF:000001">
    <property type="entry name" value="Pyrroline-5-carboxylate reductase"/>
    <property type="match status" value="1"/>
</dbReference>
<evidence type="ECO:0000256" key="5">
    <source>
        <dbReference type="NCBIfam" id="TIGR00112"/>
    </source>
</evidence>
<dbReference type="Gene3D" id="3.40.50.720">
    <property type="entry name" value="NAD(P)-binding Rossmann-like Domain"/>
    <property type="match status" value="1"/>
</dbReference>
<keyword evidence="4 7" id="KW-0028">Amino-acid biosynthesis</keyword>
<evidence type="ECO:0000259" key="8">
    <source>
        <dbReference type="Pfam" id="PF03807"/>
    </source>
</evidence>
<evidence type="ECO:0000313" key="10">
    <source>
        <dbReference type="EMBL" id="NKE70408.1"/>
    </source>
</evidence>
<evidence type="ECO:0000256" key="3">
    <source>
        <dbReference type="ARBA" id="ARBA00023002"/>
    </source>
</evidence>
<name>A0A7X6DNC2_9BACT</name>
<keyword evidence="4" id="KW-0963">Cytoplasm</keyword>
<dbReference type="EMBL" id="VTOW01000001">
    <property type="protein sequence ID" value="NKE70408.1"/>
    <property type="molecule type" value="Genomic_DNA"/>
</dbReference>
<comment type="similarity">
    <text evidence="1 4 7">Belongs to the pyrroline-5-carboxylate reductase family.</text>
</comment>
<evidence type="ECO:0000313" key="11">
    <source>
        <dbReference type="Proteomes" id="UP000534783"/>
    </source>
</evidence>
<dbReference type="SUPFAM" id="SSF51735">
    <property type="entry name" value="NAD(P)-binding Rossmann-fold domains"/>
    <property type="match status" value="1"/>
</dbReference>
<dbReference type="HAMAP" id="MF_01925">
    <property type="entry name" value="P5C_reductase"/>
    <property type="match status" value="1"/>
</dbReference>
<dbReference type="UniPathway" id="UPA00098">
    <property type="reaction ID" value="UER00361"/>
</dbReference>
<feature type="domain" description="Pyrroline-5-carboxylate reductase catalytic N-terminal" evidence="8">
    <location>
        <begin position="1"/>
        <end position="86"/>
    </location>
</feature>
<sequence length="257" mass="26832">MAEAIMKGVLAAGLFKAGDLLASDTSEARLKSIHQKYGIRTTRNNREAVREGDLVILGVKPLGVDGVLAEVKSELKEKVLVSVAAGVPLARLAAGLEREAKIIRAMPNAPALVQAGATVLAPGKGVEQETLDLVLQIFDSIGKSWILEERYLDAVTGLSGSGPAFVFVMIEAMADGGVKSGLSREVALALAVQTVLGAAQMALQTGDHPARLKDFVASPGGTTIAGLHKLEEGKVRSAFISAVEAATRRSEELGKTK</sequence>
<dbReference type="InterPro" id="IPR036291">
    <property type="entry name" value="NAD(P)-bd_dom_sf"/>
</dbReference>
<dbReference type="Pfam" id="PF03807">
    <property type="entry name" value="F420_oxidored"/>
    <property type="match status" value="1"/>
</dbReference>
<gene>
    <name evidence="4 10" type="primary">proC</name>
    <name evidence="10" type="ORF">MNODULE_06605</name>
</gene>
<dbReference type="InterPro" id="IPR028939">
    <property type="entry name" value="P5C_Rdtase_cat_N"/>
</dbReference>
<evidence type="ECO:0000259" key="9">
    <source>
        <dbReference type="Pfam" id="PF14748"/>
    </source>
</evidence>
<dbReference type="InterPro" id="IPR029036">
    <property type="entry name" value="P5CR_dimer"/>
</dbReference>
<comment type="catalytic activity">
    <reaction evidence="4">
        <text>L-proline + NAD(+) = (S)-1-pyrroline-5-carboxylate + NADH + 2 H(+)</text>
        <dbReference type="Rhea" id="RHEA:14105"/>
        <dbReference type="ChEBI" id="CHEBI:15378"/>
        <dbReference type="ChEBI" id="CHEBI:17388"/>
        <dbReference type="ChEBI" id="CHEBI:57540"/>
        <dbReference type="ChEBI" id="CHEBI:57945"/>
        <dbReference type="ChEBI" id="CHEBI:60039"/>
        <dbReference type="EC" id="1.5.1.2"/>
    </reaction>
</comment>
<protein>
    <recommendedName>
        <fullName evidence="4 5">Pyrroline-5-carboxylate reductase</fullName>
        <shortName evidence="4">P5C reductase</shortName>
        <shortName evidence="4">P5CR</shortName>
        <ecNumber evidence="4 5">1.5.1.2</ecNumber>
    </recommendedName>
    <alternativeName>
        <fullName evidence="4">PCA reductase</fullName>
    </alternativeName>
</protein>
<comment type="caution">
    <text evidence="10">The sequence shown here is derived from an EMBL/GenBank/DDBJ whole genome shotgun (WGS) entry which is preliminary data.</text>
</comment>
<evidence type="ECO:0000256" key="4">
    <source>
        <dbReference type="HAMAP-Rule" id="MF_01925"/>
    </source>
</evidence>
<dbReference type="InterPro" id="IPR008927">
    <property type="entry name" value="6-PGluconate_DH-like_C_sf"/>
</dbReference>
<evidence type="ECO:0000256" key="2">
    <source>
        <dbReference type="ARBA" id="ARBA00022857"/>
    </source>
</evidence>
<dbReference type="GO" id="GO:0004735">
    <property type="term" value="F:pyrroline-5-carboxylate reductase activity"/>
    <property type="evidence" value="ECO:0007669"/>
    <property type="project" value="UniProtKB-UniRule"/>
</dbReference>
<organism evidence="10 11">
    <name type="scientific">Candidatus Manganitrophus noduliformans</name>
    <dbReference type="NCBI Taxonomy" id="2606439"/>
    <lineage>
        <taxon>Bacteria</taxon>
        <taxon>Pseudomonadati</taxon>
        <taxon>Nitrospirota</taxon>
        <taxon>Nitrospiria</taxon>
        <taxon>Candidatus Troglogloeales</taxon>
        <taxon>Candidatus Manganitrophaceae</taxon>
        <taxon>Candidatus Manganitrophus</taxon>
    </lineage>
</organism>
<dbReference type="Gene3D" id="1.10.3730.10">
    <property type="entry name" value="ProC C-terminal domain-like"/>
    <property type="match status" value="1"/>
</dbReference>
<comment type="subcellular location">
    <subcellularLocation>
        <location evidence="4">Cytoplasm</location>
    </subcellularLocation>
</comment>
<dbReference type="Proteomes" id="UP000534783">
    <property type="component" value="Unassembled WGS sequence"/>
</dbReference>
<dbReference type="PANTHER" id="PTHR11645:SF0">
    <property type="entry name" value="PYRROLINE-5-CARBOXYLATE REDUCTASE 3"/>
    <property type="match status" value="1"/>
</dbReference>
<feature type="domain" description="Pyrroline-5-carboxylate reductase dimerisation" evidence="9">
    <location>
        <begin position="149"/>
        <end position="253"/>
    </location>
</feature>
<keyword evidence="3 4" id="KW-0560">Oxidoreductase</keyword>
<dbReference type="EC" id="1.5.1.2" evidence="4 5"/>
<evidence type="ECO:0000256" key="1">
    <source>
        <dbReference type="ARBA" id="ARBA00005525"/>
    </source>
</evidence>
<dbReference type="Pfam" id="PF14748">
    <property type="entry name" value="P5CR_dimer"/>
    <property type="match status" value="1"/>
</dbReference>
<reference evidence="10 11" key="1">
    <citation type="journal article" date="2020" name="Nature">
        <title>Bacterial chemolithoautotrophy via manganese oxidation.</title>
        <authorList>
            <person name="Yu H."/>
            <person name="Leadbetter J.R."/>
        </authorList>
    </citation>
    <scope>NUCLEOTIDE SEQUENCE [LARGE SCALE GENOMIC DNA]</scope>
    <source>
        <strain evidence="10 11">Mn-1</strain>
    </source>
</reference>
<dbReference type="GO" id="GO:0005737">
    <property type="term" value="C:cytoplasm"/>
    <property type="evidence" value="ECO:0007669"/>
    <property type="project" value="UniProtKB-SubCell"/>
</dbReference>
<comment type="function">
    <text evidence="4">Catalyzes the reduction of 1-pyrroline-5-carboxylate (PCA) to L-proline.</text>
</comment>
<dbReference type="PIRSF" id="PIRSF000193">
    <property type="entry name" value="Pyrrol-5-carb_rd"/>
    <property type="match status" value="1"/>
</dbReference>
<comment type="catalytic activity">
    <reaction evidence="4 7">
        <text>L-proline + NADP(+) = (S)-1-pyrroline-5-carboxylate + NADPH + 2 H(+)</text>
        <dbReference type="Rhea" id="RHEA:14109"/>
        <dbReference type="ChEBI" id="CHEBI:15378"/>
        <dbReference type="ChEBI" id="CHEBI:17388"/>
        <dbReference type="ChEBI" id="CHEBI:57783"/>
        <dbReference type="ChEBI" id="CHEBI:58349"/>
        <dbReference type="ChEBI" id="CHEBI:60039"/>
        <dbReference type="EC" id="1.5.1.2"/>
    </reaction>
</comment>
<dbReference type="AlphaFoldDB" id="A0A7X6DNC2"/>
<dbReference type="PROSITE" id="PS00521">
    <property type="entry name" value="P5CR"/>
    <property type="match status" value="1"/>
</dbReference>
<feature type="binding site" evidence="6">
    <location>
        <position position="45"/>
    </location>
    <ligand>
        <name>NADPH</name>
        <dbReference type="ChEBI" id="CHEBI:57783"/>
    </ligand>
</feature>
<keyword evidence="4 7" id="KW-0641">Proline biosynthesis</keyword>
<evidence type="ECO:0000256" key="6">
    <source>
        <dbReference type="PIRSR" id="PIRSR000193-1"/>
    </source>
</evidence>
<dbReference type="NCBIfam" id="TIGR00112">
    <property type="entry name" value="proC"/>
    <property type="match status" value="1"/>
</dbReference>
<dbReference type="InterPro" id="IPR000304">
    <property type="entry name" value="Pyrroline-COOH_reductase"/>
</dbReference>